<accession>A0A183B353</accession>
<dbReference type="WBParaSite" id="ECPE_0001367801-mRNA-1">
    <property type="protein sequence ID" value="ECPE_0001367801-mRNA-1"/>
    <property type="gene ID" value="ECPE_0001367801"/>
</dbReference>
<reference evidence="2 3" key="2">
    <citation type="submission" date="2018-11" db="EMBL/GenBank/DDBJ databases">
        <authorList>
            <consortium name="Pathogen Informatics"/>
        </authorList>
    </citation>
    <scope>NUCLEOTIDE SEQUENCE [LARGE SCALE GENOMIC DNA]</scope>
    <source>
        <strain evidence="2 3">Egypt</strain>
    </source>
</reference>
<keyword evidence="3" id="KW-1185">Reference proteome</keyword>
<name>A0A183B353_9TREM</name>
<dbReference type="Proteomes" id="UP000272942">
    <property type="component" value="Unassembled WGS sequence"/>
</dbReference>
<dbReference type="AlphaFoldDB" id="A0A183B353"/>
<reference evidence="4" key="1">
    <citation type="submission" date="2016-06" db="UniProtKB">
        <authorList>
            <consortium name="WormBaseParasite"/>
        </authorList>
    </citation>
    <scope>IDENTIFICATION</scope>
</reference>
<sequence>MVTANRKDRPNHIGPTQLETGKELWATVARSASVDVIPSAALRRLKAKSMPATKNKEGSRAVCPSAH</sequence>
<evidence type="ECO:0000256" key="1">
    <source>
        <dbReference type="SAM" id="MobiDB-lite"/>
    </source>
</evidence>
<gene>
    <name evidence="2" type="ORF">ECPE_LOCUS13638</name>
</gene>
<evidence type="ECO:0000313" key="2">
    <source>
        <dbReference type="EMBL" id="VDP90910.1"/>
    </source>
</evidence>
<proteinExistence type="predicted"/>
<feature type="region of interest" description="Disordered" evidence="1">
    <location>
        <begin position="48"/>
        <end position="67"/>
    </location>
</feature>
<organism evidence="4">
    <name type="scientific">Echinostoma caproni</name>
    <dbReference type="NCBI Taxonomy" id="27848"/>
    <lineage>
        <taxon>Eukaryota</taxon>
        <taxon>Metazoa</taxon>
        <taxon>Spiralia</taxon>
        <taxon>Lophotrochozoa</taxon>
        <taxon>Platyhelminthes</taxon>
        <taxon>Trematoda</taxon>
        <taxon>Digenea</taxon>
        <taxon>Plagiorchiida</taxon>
        <taxon>Echinostomata</taxon>
        <taxon>Echinostomatoidea</taxon>
        <taxon>Echinostomatidae</taxon>
        <taxon>Echinostoma</taxon>
    </lineage>
</organism>
<evidence type="ECO:0000313" key="3">
    <source>
        <dbReference type="Proteomes" id="UP000272942"/>
    </source>
</evidence>
<dbReference type="EMBL" id="UZAN01055575">
    <property type="protein sequence ID" value="VDP90910.1"/>
    <property type="molecule type" value="Genomic_DNA"/>
</dbReference>
<evidence type="ECO:0000313" key="4">
    <source>
        <dbReference type="WBParaSite" id="ECPE_0001367801-mRNA-1"/>
    </source>
</evidence>
<protein>
    <submittedName>
        <fullName evidence="4">Transposase</fullName>
    </submittedName>
</protein>